<evidence type="ECO:0000256" key="2">
    <source>
        <dbReference type="SAM" id="MobiDB-lite"/>
    </source>
</evidence>
<feature type="compositionally biased region" description="Polar residues" evidence="2">
    <location>
        <begin position="38"/>
        <end position="51"/>
    </location>
</feature>
<dbReference type="GO" id="GO:0070072">
    <property type="term" value="P:vacuolar proton-transporting V-type ATPase complex assembly"/>
    <property type="evidence" value="ECO:0007669"/>
    <property type="project" value="InterPro"/>
</dbReference>
<gene>
    <name evidence="3" type="ORF">ALECFALPRED_010682</name>
</gene>
<dbReference type="OrthoDB" id="408631at2759"/>
<dbReference type="InterPro" id="IPR040357">
    <property type="entry name" value="Vma22/CCDC115"/>
</dbReference>
<dbReference type="GO" id="GO:1990871">
    <property type="term" value="C:Vma12-Vma22 assembly complex"/>
    <property type="evidence" value="ECO:0007669"/>
    <property type="project" value="TreeGrafter"/>
</dbReference>
<feature type="region of interest" description="Disordered" evidence="2">
    <location>
        <begin position="1"/>
        <end position="61"/>
    </location>
</feature>
<organism evidence="3 4">
    <name type="scientific">Alectoria fallacina</name>
    <dbReference type="NCBI Taxonomy" id="1903189"/>
    <lineage>
        <taxon>Eukaryota</taxon>
        <taxon>Fungi</taxon>
        <taxon>Dikarya</taxon>
        <taxon>Ascomycota</taxon>
        <taxon>Pezizomycotina</taxon>
        <taxon>Lecanoromycetes</taxon>
        <taxon>OSLEUM clade</taxon>
        <taxon>Lecanoromycetidae</taxon>
        <taxon>Lecanorales</taxon>
        <taxon>Lecanorineae</taxon>
        <taxon>Parmeliaceae</taxon>
        <taxon>Alectoria</taxon>
    </lineage>
</organism>
<evidence type="ECO:0000313" key="3">
    <source>
        <dbReference type="EMBL" id="CAF9916377.1"/>
    </source>
</evidence>
<dbReference type="Pfam" id="PF21730">
    <property type="entry name" value="Vma22_CCDC115"/>
    <property type="match status" value="1"/>
</dbReference>
<dbReference type="GO" id="GO:0051082">
    <property type="term" value="F:unfolded protein binding"/>
    <property type="evidence" value="ECO:0007669"/>
    <property type="project" value="TreeGrafter"/>
</dbReference>
<keyword evidence="4" id="KW-1185">Reference proteome</keyword>
<accession>A0A8H3F139</accession>
<dbReference type="AlphaFoldDB" id="A0A8H3F139"/>
<dbReference type="PANTHER" id="PTHR31996:SF2">
    <property type="entry name" value="COILED-COIL DOMAIN-CONTAINING PROTEIN 115"/>
    <property type="match status" value="1"/>
</dbReference>
<dbReference type="EMBL" id="CAJPDR010000090">
    <property type="protein sequence ID" value="CAF9916377.1"/>
    <property type="molecule type" value="Genomic_DNA"/>
</dbReference>
<dbReference type="PANTHER" id="PTHR31996">
    <property type="entry name" value="COILED-COIL DOMAIN-CONTAINING PROTEIN 115"/>
    <property type="match status" value="1"/>
</dbReference>
<protein>
    <recommendedName>
        <fullName evidence="1">Vacuolar ATPase assembly protein VMA22</fullName>
    </recommendedName>
</protein>
<dbReference type="Proteomes" id="UP000664203">
    <property type="component" value="Unassembled WGS sequence"/>
</dbReference>
<sequence>MRSVSESTPSFSTLEPSALKSVPASDAEADEEEEVNTAKESTVTDYNLSPSDETETGSKMTRDPLDWFGILIPPALRTSQGNFKDAVSGLLPALASISKEMREVEIEVRRARKRLRKAV</sequence>
<evidence type="ECO:0000313" key="4">
    <source>
        <dbReference type="Proteomes" id="UP000664203"/>
    </source>
</evidence>
<evidence type="ECO:0000256" key="1">
    <source>
        <dbReference type="ARBA" id="ARBA00093634"/>
    </source>
</evidence>
<comment type="caution">
    <text evidence="3">The sequence shown here is derived from an EMBL/GenBank/DDBJ whole genome shotgun (WGS) entry which is preliminary data.</text>
</comment>
<reference evidence="3" key="1">
    <citation type="submission" date="2021-03" db="EMBL/GenBank/DDBJ databases">
        <authorList>
            <person name="Tagirdzhanova G."/>
        </authorList>
    </citation>
    <scope>NUCLEOTIDE SEQUENCE</scope>
</reference>
<name>A0A8H3F139_9LECA</name>
<proteinExistence type="predicted"/>
<feature type="compositionally biased region" description="Polar residues" evidence="2">
    <location>
        <begin position="1"/>
        <end position="15"/>
    </location>
</feature>